<name>A0A5B8HW99_9VIRU</name>
<protein>
    <submittedName>
        <fullName evidence="2">Uncharacterized protein</fullName>
    </submittedName>
</protein>
<reference evidence="2" key="1">
    <citation type="submission" date="2018-11" db="EMBL/GenBank/DDBJ databases">
        <title>A distinct lineage of giant viruses engineers rhodopsin photosystems in predatory marine eukaryotes.</title>
        <authorList>
            <person name="Needham D.M."/>
            <person name="Yoshizawa S."/>
            <person name="Hosaka T."/>
            <person name="Poirier C."/>
            <person name="Choi C.-J."/>
            <person name="Hehenberger E."/>
            <person name="Irwin N.A.T."/>
            <person name="Wilken S."/>
            <person name="Yung C.-M."/>
            <person name="Bachy C."/>
            <person name="Kurihara R."/>
            <person name="Nakajima Y."/>
            <person name="Kojima K."/>
            <person name="Kimura-Someya T."/>
            <person name="Leonard G."/>
            <person name="Malmstrom R.R."/>
            <person name="Mende D."/>
            <person name="Olson D.K."/>
            <person name="Sudo Y."/>
            <person name="Sudek S."/>
            <person name="Richards T.A."/>
            <person name="DeLong E.F."/>
            <person name="Keeling P.J."/>
            <person name="Santoro A.E."/>
            <person name="Shirouzu M."/>
            <person name="Iwasaki W."/>
            <person name="Worden A.Z."/>
        </authorList>
    </citation>
    <scope>NUCLEOTIDE SEQUENCE</scope>
</reference>
<organism evidence="2">
    <name type="scientific">Mimiviridae sp. ChoanoV1</name>
    <dbReference type="NCBI Taxonomy" id="2596887"/>
    <lineage>
        <taxon>Viruses</taxon>
        <taxon>Varidnaviria</taxon>
        <taxon>Bamfordvirae</taxon>
        <taxon>Nucleocytoviricota</taxon>
        <taxon>Megaviricetes</taxon>
        <taxon>Imitervirales</taxon>
        <taxon>Schizomimiviridae</taxon>
    </lineage>
</organism>
<accession>A0A5B8HW99</accession>
<evidence type="ECO:0000313" key="2">
    <source>
        <dbReference type="EMBL" id="QDY51993.1"/>
    </source>
</evidence>
<keyword evidence="1" id="KW-0472">Membrane</keyword>
<keyword evidence="1" id="KW-1133">Transmembrane helix</keyword>
<dbReference type="EMBL" id="MK250086">
    <property type="protein sequence ID" value="QDY51993.1"/>
    <property type="molecule type" value="Genomic_DNA"/>
</dbReference>
<keyword evidence="1" id="KW-0812">Transmembrane</keyword>
<evidence type="ECO:0000256" key="1">
    <source>
        <dbReference type="SAM" id="Phobius"/>
    </source>
</evidence>
<gene>
    <name evidence="2" type="ORF">2_65</name>
</gene>
<proteinExistence type="predicted"/>
<feature type="transmembrane region" description="Helical" evidence="1">
    <location>
        <begin position="314"/>
        <end position="339"/>
    </location>
</feature>
<sequence length="344" mass="41240">MNKNLDIKIIKAYEYLYKYIKSNKFKTKKVNNFIYVHLLYIQNNYNLNFRFKDQTKKKSLYACLKSLYKDLNDKKVKNQLFPDDEMLLQIYLNNEKMKPKKYLQTLQDKIYSNSYVNINIQILDYLGNSEKDNSIINHTLCLIFFMELYPEIPIDKKLLKHVVETLKQMSTIMDKDQVKYTNTFAIFLLIQLKKINSFPDLGTWIENLLKKQLTNGKWSNGFNSFLASSPELLDLTHTALALIVMLEYQVILKHKELIENKKFNNSDKEENLSNKENLNNDNEIIENFEDNINYFYDKKEIMERFDNINKKNKGYYYINFNIYNILLIIITICLIYLLFSFKKK</sequence>